<reference evidence="1" key="1">
    <citation type="submission" date="2023-01" db="EMBL/GenBank/DDBJ databases">
        <title>The diversity of Class Acidimicrobiia in South China Sea sediment environments and the proposal of Iamia marina sp. nov., a novel species of the genus Iamia.</title>
        <authorList>
            <person name="He Y."/>
            <person name="Tian X."/>
        </authorList>
    </citation>
    <scope>NUCLEOTIDE SEQUENCE</scope>
    <source>
        <strain evidence="1">DSM 19957</strain>
    </source>
</reference>
<evidence type="ECO:0000313" key="2">
    <source>
        <dbReference type="Proteomes" id="UP001216390"/>
    </source>
</evidence>
<dbReference type="EMBL" id="CP116942">
    <property type="protein sequence ID" value="WCO68480.1"/>
    <property type="molecule type" value="Genomic_DNA"/>
</dbReference>
<organism evidence="1 2">
    <name type="scientific">Iamia majanohamensis</name>
    <dbReference type="NCBI Taxonomy" id="467976"/>
    <lineage>
        <taxon>Bacteria</taxon>
        <taxon>Bacillati</taxon>
        <taxon>Actinomycetota</taxon>
        <taxon>Acidimicrobiia</taxon>
        <taxon>Acidimicrobiales</taxon>
        <taxon>Iamiaceae</taxon>
        <taxon>Iamia</taxon>
    </lineage>
</organism>
<gene>
    <name evidence="1" type="ORF">PO878_07030</name>
</gene>
<sequence>MHPIERLRYVARAGGADPVDLVSEAAHALGSFADDPAGLVAAARRLVARHPGVGPMWWMCSRVLVAAVPEEEAWAASADVEADDTAGVLAAALPDEARTLVVGWPSTVVPALARRGDLEVLAADDGTGVDVGRVLARVDVDVVDVPLEGLGAAAAVADVVLLEADAVGPDAALCAPSSRAAAAVARAAGRTVWLVVPVGRALPGPLWDACVAGAVDDDEPWEAGADVVPLDLVDRIVGPGGVVDVAEGTAPSCPVAAELLKPARTPGSHRP</sequence>
<name>A0AAE9Y7M9_9ACTN</name>
<evidence type="ECO:0000313" key="1">
    <source>
        <dbReference type="EMBL" id="WCO68480.1"/>
    </source>
</evidence>
<dbReference type="SUPFAM" id="SSF100950">
    <property type="entry name" value="NagB/RpiA/CoA transferase-like"/>
    <property type="match status" value="1"/>
</dbReference>
<dbReference type="InterPro" id="IPR037171">
    <property type="entry name" value="NagB/RpiA_transferase-like"/>
</dbReference>
<dbReference type="AlphaFoldDB" id="A0AAE9Y7M9"/>
<accession>A0AAE9Y7M9</accession>
<dbReference type="RefSeq" id="WP_272737997.1">
    <property type="nucleotide sequence ID" value="NZ_CP116942.1"/>
</dbReference>
<dbReference type="Proteomes" id="UP001216390">
    <property type="component" value="Chromosome"/>
</dbReference>
<dbReference type="KEGG" id="ima:PO878_07030"/>
<protein>
    <submittedName>
        <fullName evidence="1">Uncharacterized protein</fullName>
    </submittedName>
</protein>
<keyword evidence="2" id="KW-1185">Reference proteome</keyword>
<proteinExistence type="predicted"/>